<gene>
    <name evidence="3" type="ORF">FHX33_000460</name>
</gene>
<dbReference type="AlphaFoldDB" id="A0A7W4UT27"/>
<keyword evidence="4" id="KW-1185">Reference proteome</keyword>
<organism evidence="3 4">
    <name type="scientific">Leifsonia aquatica</name>
    <name type="common">Corynebacterium aquaticum</name>
    <dbReference type="NCBI Taxonomy" id="144185"/>
    <lineage>
        <taxon>Bacteria</taxon>
        <taxon>Bacillati</taxon>
        <taxon>Actinomycetota</taxon>
        <taxon>Actinomycetes</taxon>
        <taxon>Micrococcales</taxon>
        <taxon>Microbacteriaceae</taxon>
        <taxon>Leifsonia</taxon>
    </lineage>
</organism>
<evidence type="ECO:0000313" key="3">
    <source>
        <dbReference type="EMBL" id="MBB2965728.1"/>
    </source>
</evidence>
<dbReference type="PROSITE" id="PS51257">
    <property type="entry name" value="PROKAR_LIPOPROTEIN"/>
    <property type="match status" value="1"/>
</dbReference>
<evidence type="ECO:0008006" key="5">
    <source>
        <dbReference type="Google" id="ProtNLM"/>
    </source>
</evidence>
<feature type="signal peptide" evidence="2">
    <location>
        <begin position="1"/>
        <end position="26"/>
    </location>
</feature>
<evidence type="ECO:0000256" key="2">
    <source>
        <dbReference type="SAM" id="SignalP"/>
    </source>
</evidence>
<evidence type="ECO:0000256" key="1">
    <source>
        <dbReference type="SAM" id="MobiDB-lite"/>
    </source>
</evidence>
<dbReference type="Proteomes" id="UP000538196">
    <property type="component" value="Unassembled WGS sequence"/>
</dbReference>
<evidence type="ECO:0000313" key="4">
    <source>
        <dbReference type="Proteomes" id="UP000538196"/>
    </source>
</evidence>
<comment type="caution">
    <text evidence="3">The sequence shown here is derived from an EMBL/GenBank/DDBJ whole genome shotgun (WGS) entry which is preliminary data.</text>
</comment>
<reference evidence="3 4" key="1">
    <citation type="submission" date="2020-08" db="EMBL/GenBank/DDBJ databases">
        <title>Sequencing the genomes of 1000 actinobacteria strains.</title>
        <authorList>
            <person name="Klenk H.-P."/>
        </authorList>
    </citation>
    <scope>NUCLEOTIDE SEQUENCE [LARGE SCALE GENOMIC DNA]</scope>
    <source>
        <strain evidence="3 4">DSM 20146</strain>
    </source>
</reference>
<dbReference type="EMBL" id="JACHVP010000001">
    <property type="protein sequence ID" value="MBB2965728.1"/>
    <property type="molecule type" value="Genomic_DNA"/>
</dbReference>
<protein>
    <recommendedName>
        <fullName evidence="5">Lipoprotein</fullName>
    </recommendedName>
</protein>
<name>A0A7W4UT27_LEIAQ</name>
<proteinExistence type="predicted"/>
<keyword evidence="2" id="KW-0732">Signal</keyword>
<sequence length="190" mass="19625">MTGRRRGRARLLAGAALAGTVVAALAGCAPAQDRPQFWSPYGPPGFRQPGAPLPFVPSQAPEPPPEVEGEADPSQGRVDLVDPDVLVTHTFVLSDGTAVTCTLQLAAAPDGVVDDGGAAAGLATEALRTTDWGTVISAPSELPPFTPEQASAGQSEAYQRSDEALRRIVIELFDRIETGGFSVMGQSSCG</sequence>
<feature type="compositionally biased region" description="Pro residues" evidence="1">
    <location>
        <begin position="51"/>
        <end position="64"/>
    </location>
</feature>
<feature type="chain" id="PRO_5039289435" description="Lipoprotein" evidence="2">
    <location>
        <begin position="27"/>
        <end position="190"/>
    </location>
</feature>
<feature type="region of interest" description="Disordered" evidence="1">
    <location>
        <begin position="33"/>
        <end position="78"/>
    </location>
</feature>
<accession>A0A7W4UT27</accession>
<dbReference type="RefSeq" id="WP_183428119.1">
    <property type="nucleotide sequence ID" value="NZ_JACHVP010000001.1"/>
</dbReference>